<name>A0A917U9F5_9ACTN</name>
<evidence type="ECO:0000256" key="2">
    <source>
        <dbReference type="ARBA" id="ARBA00022448"/>
    </source>
</evidence>
<evidence type="ECO:0000313" key="11">
    <source>
        <dbReference type="Proteomes" id="UP000642070"/>
    </source>
</evidence>
<dbReference type="PANTHER" id="PTHR43357:SF4">
    <property type="entry name" value="INNER MEMBRANE ABC TRANSPORTER PERMEASE PROTEIN YDCV"/>
    <property type="match status" value="1"/>
</dbReference>
<proteinExistence type="inferred from homology"/>
<evidence type="ECO:0000256" key="5">
    <source>
        <dbReference type="ARBA" id="ARBA00022692"/>
    </source>
</evidence>
<protein>
    <submittedName>
        <fullName evidence="10">ABC transporter substrate-binding protein</fullName>
    </submittedName>
</protein>
<keyword evidence="2 8" id="KW-0813">Transport</keyword>
<dbReference type="EMBL" id="BMPI01000055">
    <property type="protein sequence ID" value="GGM67346.1"/>
    <property type="molecule type" value="Genomic_DNA"/>
</dbReference>
<evidence type="ECO:0000256" key="6">
    <source>
        <dbReference type="ARBA" id="ARBA00022989"/>
    </source>
</evidence>
<dbReference type="PROSITE" id="PS50928">
    <property type="entry name" value="ABC_TM1"/>
    <property type="match status" value="2"/>
</dbReference>
<dbReference type="GO" id="GO:0005886">
    <property type="term" value="C:plasma membrane"/>
    <property type="evidence" value="ECO:0007669"/>
    <property type="project" value="UniProtKB-SubCell"/>
</dbReference>
<evidence type="ECO:0000256" key="7">
    <source>
        <dbReference type="ARBA" id="ARBA00023136"/>
    </source>
</evidence>
<dbReference type="Gene3D" id="1.10.3720.10">
    <property type="entry name" value="MetI-like"/>
    <property type="match status" value="2"/>
</dbReference>
<feature type="transmembrane region" description="Helical" evidence="8">
    <location>
        <begin position="151"/>
        <end position="175"/>
    </location>
</feature>
<dbReference type="CDD" id="cd06261">
    <property type="entry name" value="TM_PBP2"/>
    <property type="match status" value="2"/>
</dbReference>
<dbReference type="AlphaFoldDB" id="A0A917U9F5"/>
<dbReference type="InterPro" id="IPR000515">
    <property type="entry name" value="MetI-like"/>
</dbReference>
<keyword evidence="7 8" id="KW-0472">Membrane</keyword>
<dbReference type="RefSeq" id="WP_190255394.1">
    <property type="nucleotide sequence ID" value="NZ_BMPI01000055.1"/>
</dbReference>
<organism evidence="10 11">
    <name type="scientific">Dactylosporangium sucinum</name>
    <dbReference type="NCBI Taxonomy" id="1424081"/>
    <lineage>
        <taxon>Bacteria</taxon>
        <taxon>Bacillati</taxon>
        <taxon>Actinomycetota</taxon>
        <taxon>Actinomycetes</taxon>
        <taxon>Micromonosporales</taxon>
        <taxon>Micromonosporaceae</taxon>
        <taxon>Dactylosporangium</taxon>
    </lineage>
</organism>
<feature type="transmembrane region" description="Helical" evidence="8">
    <location>
        <begin position="253"/>
        <end position="273"/>
    </location>
</feature>
<evidence type="ECO:0000259" key="9">
    <source>
        <dbReference type="PROSITE" id="PS50928"/>
    </source>
</evidence>
<evidence type="ECO:0000256" key="4">
    <source>
        <dbReference type="ARBA" id="ARBA00022519"/>
    </source>
</evidence>
<dbReference type="SUPFAM" id="SSF161098">
    <property type="entry name" value="MetI-like"/>
    <property type="match status" value="2"/>
</dbReference>
<dbReference type="PANTHER" id="PTHR43357">
    <property type="entry name" value="INNER MEMBRANE ABC TRANSPORTER PERMEASE PROTEIN YDCV"/>
    <property type="match status" value="1"/>
</dbReference>
<feature type="transmembrane region" description="Helical" evidence="8">
    <location>
        <begin position="395"/>
        <end position="419"/>
    </location>
</feature>
<evidence type="ECO:0000256" key="8">
    <source>
        <dbReference type="RuleBase" id="RU363032"/>
    </source>
</evidence>
<keyword evidence="11" id="KW-1185">Reference proteome</keyword>
<dbReference type="GO" id="GO:0055085">
    <property type="term" value="P:transmembrane transport"/>
    <property type="evidence" value="ECO:0007669"/>
    <property type="project" value="InterPro"/>
</dbReference>
<feature type="transmembrane region" description="Helical" evidence="8">
    <location>
        <begin position="12"/>
        <end position="36"/>
    </location>
</feature>
<feature type="transmembrane region" description="Helical" evidence="8">
    <location>
        <begin position="531"/>
        <end position="555"/>
    </location>
</feature>
<keyword evidence="6 8" id="KW-1133">Transmembrane helix</keyword>
<evidence type="ECO:0000313" key="10">
    <source>
        <dbReference type="EMBL" id="GGM67346.1"/>
    </source>
</evidence>
<feature type="transmembrane region" description="Helical" evidence="8">
    <location>
        <begin position="363"/>
        <end position="383"/>
    </location>
</feature>
<feature type="domain" description="ABC transmembrane type-1" evidence="9">
    <location>
        <begin position="65"/>
        <end position="274"/>
    </location>
</feature>
<keyword evidence="4" id="KW-0997">Cell inner membrane</keyword>
<comment type="similarity">
    <text evidence="8">Belongs to the binding-protein-dependent transport system permease family.</text>
</comment>
<feature type="transmembrane region" description="Helical" evidence="8">
    <location>
        <begin position="101"/>
        <end position="120"/>
    </location>
</feature>
<reference evidence="10" key="2">
    <citation type="submission" date="2020-09" db="EMBL/GenBank/DDBJ databases">
        <authorList>
            <person name="Sun Q."/>
            <person name="Ohkuma M."/>
        </authorList>
    </citation>
    <scope>NUCLEOTIDE SEQUENCE</scope>
    <source>
        <strain evidence="10">JCM 19831</strain>
    </source>
</reference>
<feature type="transmembrane region" description="Helical" evidence="8">
    <location>
        <begin position="206"/>
        <end position="228"/>
    </location>
</feature>
<evidence type="ECO:0000256" key="3">
    <source>
        <dbReference type="ARBA" id="ARBA00022475"/>
    </source>
</evidence>
<feature type="transmembrane region" description="Helical" evidence="8">
    <location>
        <begin position="309"/>
        <end position="333"/>
    </location>
</feature>
<accession>A0A917U9F5</accession>
<comment type="caution">
    <text evidence="10">The sequence shown here is derived from an EMBL/GenBank/DDBJ whole genome shotgun (WGS) entry which is preliminary data.</text>
</comment>
<feature type="transmembrane region" description="Helical" evidence="8">
    <location>
        <begin position="481"/>
        <end position="499"/>
    </location>
</feature>
<keyword evidence="5 8" id="KW-0812">Transmembrane</keyword>
<gene>
    <name evidence="10" type="ORF">GCM10007977_081380</name>
</gene>
<feature type="transmembrane region" description="Helical" evidence="8">
    <location>
        <begin position="69"/>
        <end position="89"/>
    </location>
</feature>
<feature type="transmembrane region" description="Helical" evidence="8">
    <location>
        <begin position="425"/>
        <end position="444"/>
    </location>
</feature>
<dbReference type="Proteomes" id="UP000642070">
    <property type="component" value="Unassembled WGS sequence"/>
</dbReference>
<sequence>MPSLLRLRGTAGTASLLAFVGLLYVLPIIMIVYGAFRTAAPGLPGEWSMDGFLEAFSDARTYSTLGNSLWLAMATGIGATSLAVVFAWIVSRTNAGLRRMVTPLMVVVLAMPPLFFSLSWNLLGTPKFGLINQLLGAIGLPDTLLSVGGRWGTWFVLCLKICGLGYFILIGPFLAMDRRLEEASLVAGGSRLATFVRINVPMMAPAVLGAFIINFIIGLIAFDVPLIIGKPSGFQVLATQIYAFVTNDTPPDYAAASALAMVFILAVVVLVAIKWRLLDRRQFTTLSGKGARPEPWDIGRWRWLCNSFVLAYAVLAVALPTVQIVLGSLQPLFGVQRGYSLDNYRALLADPTVAPALWNTAQLAFFGGLLAVAISLLLGIVGRHASVGLRRTLELATWLPWAAHGIILGLALVWAFLTVPFLKPLFGTVWIVLLGLVIASTPLASRTTDAALAQVGRELEESARVSGASALRTAVGIVTRLILPACVAAWVITAIQIAGNLEVPVLLSLPTNETVAVMVYQLNTRGETVQAAALFCLVLGAAALGALLLAVGSGLRRLLRRRRLAPPPPIVAESLPAAARRPAPGFVAAARANSKSRTDLLLGDE</sequence>
<dbReference type="Pfam" id="PF00528">
    <property type="entry name" value="BPD_transp_1"/>
    <property type="match status" value="2"/>
</dbReference>
<dbReference type="InterPro" id="IPR035906">
    <property type="entry name" value="MetI-like_sf"/>
</dbReference>
<comment type="subcellular location">
    <subcellularLocation>
        <location evidence="1">Cell inner membrane</location>
        <topology evidence="1">Multi-pass membrane protein</topology>
    </subcellularLocation>
    <subcellularLocation>
        <location evidence="8">Cell membrane</location>
        <topology evidence="8">Multi-pass membrane protein</topology>
    </subcellularLocation>
</comment>
<reference evidence="10" key="1">
    <citation type="journal article" date="2014" name="Int. J. Syst. Evol. Microbiol.">
        <title>Complete genome sequence of Corynebacterium casei LMG S-19264T (=DSM 44701T), isolated from a smear-ripened cheese.</title>
        <authorList>
            <consortium name="US DOE Joint Genome Institute (JGI-PGF)"/>
            <person name="Walter F."/>
            <person name="Albersmeier A."/>
            <person name="Kalinowski J."/>
            <person name="Ruckert C."/>
        </authorList>
    </citation>
    <scope>NUCLEOTIDE SEQUENCE</scope>
    <source>
        <strain evidence="10">JCM 19831</strain>
    </source>
</reference>
<keyword evidence="3" id="KW-1003">Cell membrane</keyword>
<feature type="domain" description="ABC transmembrane type-1" evidence="9">
    <location>
        <begin position="357"/>
        <end position="550"/>
    </location>
</feature>
<evidence type="ECO:0000256" key="1">
    <source>
        <dbReference type="ARBA" id="ARBA00004429"/>
    </source>
</evidence>